<dbReference type="PANTHER" id="PTHR12735">
    <property type="entry name" value="BOLA-LIKE PROTEIN-RELATED"/>
    <property type="match status" value="1"/>
</dbReference>
<dbReference type="Gene3D" id="3.30.300.90">
    <property type="entry name" value="BolA-like"/>
    <property type="match status" value="1"/>
</dbReference>
<dbReference type="GO" id="GO:0006879">
    <property type="term" value="P:intracellular iron ion homeostasis"/>
    <property type="evidence" value="ECO:0007669"/>
    <property type="project" value="InterPro"/>
</dbReference>
<dbReference type="Proteomes" id="UP000053766">
    <property type="component" value="Unassembled WGS sequence"/>
</dbReference>
<sequence>MVSVEDIKNRISEKLTPYHLEVIDQSDGCGAKFLLIVVSDAFNGKKVLECHRLVQESIADIMSQIHAVSIKAYTKSKWEMEQKS</sequence>
<dbReference type="SUPFAM" id="SSF82657">
    <property type="entry name" value="BolA-like"/>
    <property type="match status" value="1"/>
</dbReference>
<dbReference type="GO" id="GO:0005634">
    <property type="term" value="C:nucleus"/>
    <property type="evidence" value="ECO:0007669"/>
    <property type="project" value="TreeGrafter"/>
</dbReference>
<dbReference type="InterPro" id="IPR002634">
    <property type="entry name" value="BolA"/>
</dbReference>
<reference evidence="2 3" key="1">
    <citation type="submission" date="2013-11" db="EMBL/GenBank/DDBJ databases">
        <title>Draft genome of the bovine lungworm Dictyocaulus viviparus.</title>
        <authorList>
            <person name="Mitreva M."/>
        </authorList>
    </citation>
    <scope>NUCLEOTIDE SEQUENCE [LARGE SCALE GENOMIC DNA]</scope>
    <source>
        <strain evidence="2 3">HannoverDv2000</strain>
    </source>
</reference>
<dbReference type="InterPro" id="IPR036065">
    <property type="entry name" value="BolA-like_sf"/>
</dbReference>
<dbReference type="OrthoDB" id="4983at2759"/>
<evidence type="ECO:0000313" key="3">
    <source>
        <dbReference type="Proteomes" id="UP000053766"/>
    </source>
</evidence>
<gene>
    <name evidence="2" type="ORF">DICVIV_11911</name>
</gene>
<dbReference type="AlphaFoldDB" id="A0A0D8XEB9"/>
<reference evidence="3" key="2">
    <citation type="journal article" date="2016" name="Sci. Rep.">
        <title>Dictyocaulus viviparus genome, variome and transcriptome elucidate lungworm biology and support future intervention.</title>
        <authorList>
            <person name="McNulty S.N."/>
            <person name="Strube C."/>
            <person name="Rosa B.A."/>
            <person name="Martin J.C."/>
            <person name="Tyagi R."/>
            <person name="Choi Y.J."/>
            <person name="Wang Q."/>
            <person name="Hallsworth Pepin K."/>
            <person name="Zhang X."/>
            <person name="Ozersky P."/>
            <person name="Wilson R.K."/>
            <person name="Sternberg P.W."/>
            <person name="Gasser R.B."/>
            <person name="Mitreva M."/>
        </authorList>
    </citation>
    <scope>NUCLEOTIDE SEQUENCE [LARGE SCALE GENOMIC DNA]</scope>
    <source>
        <strain evidence="3">HannoverDv2000</strain>
    </source>
</reference>
<evidence type="ECO:0008006" key="4">
    <source>
        <dbReference type="Google" id="ProtNLM"/>
    </source>
</evidence>
<dbReference type="Pfam" id="PF01722">
    <property type="entry name" value="BolA"/>
    <property type="match status" value="1"/>
</dbReference>
<dbReference type="STRING" id="29172.A0A0D8XEB9"/>
<dbReference type="InterPro" id="IPR045115">
    <property type="entry name" value="BOL2"/>
</dbReference>
<dbReference type="GO" id="GO:0051537">
    <property type="term" value="F:2 iron, 2 sulfur cluster binding"/>
    <property type="evidence" value="ECO:0007669"/>
    <property type="project" value="InterPro"/>
</dbReference>
<dbReference type="GO" id="GO:0005829">
    <property type="term" value="C:cytosol"/>
    <property type="evidence" value="ECO:0007669"/>
    <property type="project" value="TreeGrafter"/>
</dbReference>
<proteinExistence type="inferred from homology"/>
<protein>
    <recommendedName>
        <fullName evidence="4">BolA-like protein</fullName>
    </recommendedName>
</protein>
<dbReference type="EMBL" id="KN716708">
    <property type="protein sequence ID" value="KJH42107.1"/>
    <property type="molecule type" value="Genomic_DNA"/>
</dbReference>
<dbReference type="PIRSF" id="PIRSF003113">
    <property type="entry name" value="BolA"/>
    <property type="match status" value="1"/>
</dbReference>
<evidence type="ECO:0000256" key="1">
    <source>
        <dbReference type="RuleBase" id="RU003860"/>
    </source>
</evidence>
<dbReference type="PANTHER" id="PTHR12735:SF27">
    <property type="entry name" value="BOLA-LIKE PROTEIN 2"/>
    <property type="match status" value="1"/>
</dbReference>
<dbReference type="GO" id="GO:0051604">
    <property type="term" value="P:protein maturation"/>
    <property type="evidence" value="ECO:0007669"/>
    <property type="project" value="InterPro"/>
</dbReference>
<organism evidence="2 3">
    <name type="scientific">Dictyocaulus viviparus</name>
    <name type="common">Bovine lungworm</name>
    <dbReference type="NCBI Taxonomy" id="29172"/>
    <lineage>
        <taxon>Eukaryota</taxon>
        <taxon>Metazoa</taxon>
        <taxon>Ecdysozoa</taxon>
        <taxon>Nematoda</taxon>
        <taxon>Chromadorea</taxon>
        <taxon>Rhabditida</taxon>
        <taxon>Rhabditina</taxon>
        <taxon>Rhabditomorpha</taxon>
        <taxon>Strongyloidea</taxon>
        <taxon>Metastrongylidae</taxon>
        <taxon>Dictyocaulus</taxon>
    </lineage>
</organism>
<comment type="similarity">
    <text evidence="1">Belongs to the BolA/IbaG family.</text>
</comment>
<accession>A0A0D8XEB9</accession>
<name>A0A0D8XEB9_DICVI</name>
<evidence type="ECO:0000313" key="2">
    <source>
        <dbReference type="EMBL" id="KJH42107.1"/>
    </source>
</evidence>
<keyword evidence="3" id="KW-1185">Reference proteome</keyword>